<organism evidence="1 3">
    <name type="scientific">Adineta steineri</name>
    <dbReference type="NCBI Taxonomy" id="433720"/>
    <lineage>
        <taxon>Eukaryota</taxon>
        <taxon>Metazoa</taxon>
        <taxon>Spiralia</taxon>
        <taxon>Gnathifera</taxon>
        <taxon>Rotifera</taxon>
        <taxon>Eurotatoria</taxon>
        <taxon>Bdelloidea</taxon>
        <taxon>Adinetida</taxon>
        <taxon>Adinetidae</taxon>
        <taxon>Adineta</taxon>
    </lineage>
</organism>
<dbReference type="EMBL" id="CAJNON010005768">
    <property type="protein sequence ID" value="CAF1537020.1"/>
    <property type="molecule type" value="Genomic_DNA"/>
</dbReference>
<dbReference type="EMBL" id="CAJOAY010038103">
    <property type="protein sequence ID" value="CAF4467969.1"/>
    <property type="molecule type" value="Genomic_DNA"/>
</dbReference>
<evidence type="ECO:0000313" key="1">
    <source>
        <dbReference type="EMBL" id="CAF1537020.1"/>
    </source>
</evidence>
<feature type="non-terminal residue" evidence="1">
    <location>
        <position position="10"/>
    </location>
</feature>
<evidence type="ECO:0000313" key="2">
    <source>
        <dbReference type="EMBL" id="CAF4467969.1"/>
    </source>
</evidence>
<name>A0A815VTE5_9BILA</name>
<sequence>MNALHEPIVQ</sequence>
<accession>A0A815VTE5</accession>
<dbReference type="Proteomes" id="UP000663881">
    <property type="component" value="Unassembled WGS sequence"/>
</dbReference>
<evidence type="ECO:0000313" key="3">
    <source>
        <dbReference type="Proteomes" id="UP000663891"/>
    </source>
</evidence>
<reference evidence="1" key="1">
    <citation type="submission" date="2021-02" db="EMBL/GenBank/DDBJ databases">
        <authorList>
            <person name="Nowell W R."/>
        </authorList>
    </citation>
    <scope>NUCLEOTIDE SEQUENCE</scope>
</reference>
<dbReference type="Proteomes" id="UP000663891">
    <property type="component" value="Unassembled WGS sequence"/>
</dbReference>
<gene>
    <name evidence="2" type="ORF">OKA104_LOCUS55070</name>
    <name evidence="1" type="ORF">VCS650_LOCUS43898</name>
</gene>
<proteinExistence type="predicted"/>
<comment type="caution">
    <text evidence="1">The sequence shown here is derived from an EMBL/GenBank/DDBJ whole genome shotgun (WGS) entry which is preliminary data.</text>
</comment>
<protein>
    <submittedName>
        <fullName evidence="1">Uncharacterized protein</fullName>
    </submittedName>
</protein>